<comment type="caution">
    <text evidence="2">The sequence shown here is derived from an EMBL/GenBank/DDBJ whole genome shotgun (WGS) entry which is preliminary data.</text>
</comment>
<dbReference type="AlphaFoldDB" id="A0A9D2FR44"/>
<keyword evidence="1" id="KW-0472">Membrane</keyword>
<protein>
    <submittedName>
        <fullName evidence="2">Uncharacterized protein</fullName>
    </submittedName>
</protein>
<gene>
    <name evidence="2" type="ORF">H9809_03590</name>
</gene>
<evidence type="ECO:0000256" key="1">
    <source>
        <dbReference type="SAM" id="Phobius"/>
    </source>
</evidence>
<keyword evidence="1" id="KW-1133">Transmembrane helix</keyword>
<sequence>MRCPNCHSVVGNNYGLCQYCGYDIGKYVRSVQDEGKKQSNTSRDRRATLYVQEKTPSRGVEYNYENGYLYYKKAYEKERRKNERIRQTALYGIALVFLLLHGAELLFLAIIYMA</sequence>
<reference evidence="2" key="1">
    <citation type="journal article" date="2021" name="PeerJ">
        <title>Extensive microbial diversity within the chicken gut microbiome revealed by metagenomics and culture.</title>
        <authorList>
            <person name="Gilroy R."/>
            <person name="Ravi A."/>
            <person name="Getino M."/>
            <person name="Pursley I."/>
            <person name="Horton D.L."/>
            <person name="Alikhan N.F."/>
            <person name="Baker D."/>
            <person name="Gharbi K."/>
            <person name="Hall N."/>
            <person name="Watson M."/>
            <person name="Adriaenssens E.M."/>
            <person name="Foster-Nyarko E."/>
            <person name="Jarju S."/>
            <person name="Secka A."/>
            <person name="Antonio M."/>
            <person name="Oren A."/>
            <person name="Chaudhuri R.R."/>
            <person name="La Ragione R."/>
            <person name="Hildebrand F."/>
            <person name="Pallen M.J."/>
        </authorList>
    </citation>
    <scope>NUCLEOTIDE SEQUENCE</scope>
    <source>
        <strain evidence="2">1068</strain>
    </source>
</reference>
<keyword evidence="1" id="KW-0812">Transmembrane</keyword>
<name>A0A9D2FR44_9FIRM</name>
<feature type="transmembrane region" description="Helical" evidence="1">
    <location>
        <begin position="89"/>
        <end position="113"/>
    </location>
</feature>
<reference evidence="2" key="2">
    <citation type="submission" date="2021-04" db="EMBL/GenBank/DDBJ databases">
        <authorList>
            <person name="Gilroy R."/>
        </authorList>
    </citation>
    <scope>NUCLEOTIDE SEQUENCE</scope>
    <source>
        <strain evidence="2">1068</strain>
    </source>
</reference>
<evidence type="ECO:0000313" key="3">
    <source>
        <dbReference type="Proteomes" id="UP000824056"/>
    </source>
</evidence>
<dbReference type="EMBL" id="DXBG01000085">
    <property type="protein sequence ID" value="HIZ64975.1"/>
    <property type="molecule type" value="Genomic_DNA"/>
</dbReference>
<evidence type="ECO:0000313" key="2">
    <source>
        <dbReference type="EMBL" id="HIZ64975.1"/>
    </source>
</evidence>
<dbReference type="Proteomes" id="UP000824056">
    <property type="component" value="Unassembled WGS sequence"/>
</dbReference>
<accession>A0A9D2FR44</accession>
<organism evidence="2 3">
    <name type="scientific">Candidatus Blautia pullicola</name>
    <dbReference type="NCBI Taxonomy" id="2838498"/>
    <lineage>
        <taxon>Bacteria</taxon>
        <taxon>Bacillati</taxon>
        <taxon>Bacillota</taxon>
        <taxon>Clostridia</taxon>
        <taxon>Lachnospirales</taxon>
        <taxon>Lachnospiraceae</taxon>
        <taxon>Blautia</taxon>
    </lineage>
</organism>
<proteinExistence type="predicted"/>